<evidence type="ECO:0000256" key="1">
    <source>
        <dbReference type="PROSITE-ProRule" id="PRU00176"/>
    </source>
</evidence>
<feature type="compositionally biased region" description="Low complexity" evidence="2">
    <location>
        <begin position="85"/>
        <end position="97"/>
    </location>
</feature>
<reference evidence="5" key="1">
    <citation type="submission" date="2015-09" db="EMBL/GenBank/DDBJ databases">
        <authorList>
            <consortium name="Pathogen Informatics"/>
        </authorList>
    </citation>
    <scope>NUCLEOTIDE SEQUENCE [LARGE SCALE GENOMIC DNA]</scope>
    <source>
        <strain evidence="5">Lake Konstanz</strain>
    </source>
</reference>
<sequence>MAFDLLTLVASFFFSHPYPHGRLRTRATELTRPPKTNHKTAKMSAPIRVNNNNISSSGNNLHNSPATFSRLSGTPMMLSGSPRLSSGTPVGTPPSSTKMMGCHSPYTAVVLRSTDSSKVASPISLPPSSAEWDAATKSASSQHRGSATQLSVSPPAYTSAHAGMGSPSSSFRGGNSSSSNHHHHHQTQPNASLRKLAGRAQFLRLEDVPLIHSPFEDVSADLSAAPMQHPYELPTLFVGQLKYEITPTQLAQIVEHFSGVRPLRVEYRPKGCAMLFLKSRGDAGAVMQLHKRLLFDYNGVWFAADESQRAALDEAARVRLERLPNDCVSVEEPRNRPQYTILDGRVVPCQQFGNPTSQHHQHLQQHHSNNSSTTSYSPSVAHAQSPPNAPSWCSQLPPPPPSYVETTTTTHPNPQRSSGNDHSMGATATQSLASTPRQSLCGSPVARSRIGSDPIAPSSPSAHVMASSVTSNSGLQRSYHL</sequence>
<dbReference type="OrthoDB" id="272649at2759"/>
<feature type="region of interest" description="Disordered" evidence="2">
    <location>
        <begin position="118"/>
        <end position="192"/>
    </location>
</feature>
<dbReference type="SUPFAM" id="SSF54928">
    <property type="entry name" value="RNA-binding domain, RBD"/>
    <property type="match status" value="1"/>
</dbReference>
<dbReference type="PANTHER" id="PTHR37561">
    <property type="entry name" value="F-BOX DOMAIN-CONTAINING PROTEIN"/>
    <property type="match status" value="1"/>
</dbReference>
<feature type="compositionally biased region" description="Polar residues" evidence="2">
    <location>
        <begin position="467"/>
        <end position="481"/>
    </location>
</feature>
<feature type="compositionally biased region" description="Polar residues" evidence="2">
    <location>
        <begin position="137"/>
        <end position="152"/>
    </location>
</feature>
<dbReference type="Proteomes" id="UP000051952">
    <property type="component" value="Unassembled WGS sequence"/>
</dbReference>
<feature type="compositionally biased region" description="Low complexity" evidence="2">
    <location>
        <begin position="165"/>
        <end position="179"/>
    </location>
</feature>
<feature type="region of interest" description="Disordered" evidence="2">
    <location>
        <begin position="80"/>
        <end position="100"/>
    </location>
</feature>
<protein>
    <recommendedName>
        <fullName evidence="3">RRM domain-containing protein</fullName>
    </recommendedName>
</protein>
<feature type="compositionally biased region" description="Low complexity" evidence="2">
    <location>
        <begin position="366"/>
        <end position="379"/>
    </location>
</feature>
<proteinExistence type="predicted"/>
<feature type="region of interest" description="Disordered" evidence="2">
    <location>
        <begin position="350"/>
        <end position="481"/>
    </location>
</feature>
<dbReference type="InterPro" id="IPR035979">
    <property type="entry name" value="RBD_domain_sf"/>
</dbReference>
<dbReference type="EMBL" id="CYKH01002220">
    <property type="protein sequence ID" value="CUG94132.1"/>
    <property type="molecule type" value="Genomic_DNA"/>
</dbReference>
<gene>
    <name evidence="4" type="ORF">BSAL_46655</name>
</gene>
<evidence type="ECO:0000313" key="5">
    <source>
        <dbReference type="Proteomes" id="UP000051952"/>
    </source>
</evidence>
<dbReference type="Gene3D" id="3.30.70.330">
    <property type="match status" value="1"/>
</dbReference>
<name>A0A0S4JV03_BODSA</name>
<evidence type="ECO:0000313" key="4">
    <source>
        <dbReference type="EMBL" id="CUG94132.1"/>
    </source>
</evidence>
<feature type="domain" description="RRM" evidence="3">
    <location>
        <begin position="234"/>
        <end position="317"/>
    </location>
</feature>
<evidence type="ECO:0000259" key="3">
    <source>
        <dbReference type="PROSITE" id="PS50102"/>
    </source>
</evidence>
<accession>A0A0S4JV03</accession>
<dbReference type="PANTHER" id="PTHR37561:SF3">
    <property type="entry name" value="F-BOX DOMAIN-CONTAINING PROTEIN"/>
    <property type="match status" value="1"/>
</dbReference>
<dbReference type="InterPro" id="IPR012677">
    <property type="entry name" value="Nucleotide-bd_a/b_plait_sf"/>
</dbReference>
<keyword evidence="5" id="KW-1185">Reference proteome</keyword>
<evidence type="ECO:0000256" key="2">
    <source>
        <dbReference type="SAM" id="MobiDB-lite"/>
    </source>
</evidence>
<dbReference type="InterPro" id="IPR000504">
    <property type="entry name" value="RRM_dom"/>
</dbReference>
<keyword evidence="1" id="KW-0694">RNA-binding</keyword>
<feature type="compositionally biased region" description="Polar residues" evidence="2">
    <location>
        <begin position="404"/>
        <end position="441"/>
    </location>
</feature>
<dbReference type="GO" id="GO:0003723">
    <property type="term" value="F:RNA binding"/>
    <property type="evidence" value="ECO:0007669"/>
    <property type="project" value="UniProtKB-UniRule"/>
</dbReference>
<dbReference type="VEuPathDB" id="TriTrypDB:BSAL_46655"/>
<dbReference type="PROSITE" id="PS50102">
    <property type="entry name" value="RRM"/>
    <property type="match status" value="1"/>
</dbReference>
<organism evidence="4 5">
    <name type="scientific">Bodo saltans</name>
    <name type="common">Flagellated protozoan</name>
    <dbReference type="NCBI Taxonomy" id="75058"/>
    <lineage>
        <taxon>Eukaryota</taxon>
        <taxon>Discoba</taxon>
        <taxon>Euglenozoa</taxon>
        <taxon>Kinetoplastea</taxon>
        <taxon>Metakinetoplastina</taxon>
        <taxon>Eubodonida</taxon>
        <taxon>Bodonidae</taxon>
        <taxon>Bodo</taxon>
    </lineage>
</organism>
<dbReference type="AlphaFoldDB" id="A0A0S4JV03"/>